<dbReference type="Gene3D" id="3.40.50.300">
    <property type="entry name" value="P-loop containing nucleotide triphosphate hydrolases"/>
    <property type="match status" value="1"/>
</dbReference>
<keyword evidence="3" id="KW-0378">Hydrolase</keyword>
<keyword evidence="3" id="KW-0347">Helicase</keyword>
<accession>A0A5S9XIU1</accession>
<dbReference type="EMBL" id="CACSHJ010000089">
    <property type="protein sequence ID" value="CAA0384253.1"/>
    <property type="molecule type" value="Genomic_DNA"/>
</dbReference>
<dbReference type="PANTHER" id="PTHR45821">
    <property type="entry name" value="SNF2 DOMAIN-CONTAINING PROTEIN CLASSY 2-RELATED"/>
    <property type="match status" value="1"/>
</dbReference>
<gene>
    <name evidence="6" type="ORF">C24_LOCUS14443</name>
</gene>
<dbReference type="GO" id="GO:0005634">
    <property type="term" value="C:nucleus"/>
    <property type="evidence" value="ECO:0007669"/>
    <property type="project" value="UniProtKB-SubCell"/>
</dbReference>
<dbReference type="Proteomes" id="UP000434276">
    <property type="component" value="Unassembled WGS sequence"/>
</dbReference>
<organism evidence="6 7">
    <name type="scientific">Arabidopsis thaliana</name>
    <name type="common">Mouse-ear cress</name>
    <dbReference type="NCBI Taxonomy" id="3702"/>
    <lineage>
        <taxon>Eukaryota</taxon>
        <taxon>Viridiplantae</taxon>
        <taxon>Streptophyta</taxon>
        <taxon>Embryophyta</taxon>
        <taxon>Tracheophyta</taxon>
        <taxon>Spermatophyta</taxon>
        <taxon>Magnoliopsida</taxon>
        <taxon>eudicotyledons</taxon>
        <taxon>Gunneridae</taxon>
        <taxon>Pentapetalae</taxon>
        <taxon>rosids</taxon>
        <taxon>malvids</taxon>
        <taxon>Brassicales</taxon>
        <taxon>Brassicaceae</taxon>
        <taxon>Camelineae</taxon>
        <taxon>Arabidopsis</taxon>
    </lineage>
</organism>
<keyword evidence="4" id="KW-0067">ATP-binding</keyword>
<dbReference type="GO" id="GO:0005524">
    <property type="term" value="F:ATP binding"/>
    <property type="evidence" value="ECO:0007669"/>
    <property type="project" value="UniProtKB-KW"/>
</dbReference>
<proteinExistence type="predicted"/>
<dbReference type="GO" id="GO:0080188">
    <property type="term" value="P:gene silencing by siRNA-directed DNA methylation"/>
    <property type="evidence" value="ECO:0007669"/>
    <property type="project" value="InterPro"/>
</dbReference>
<evidence type="ECO:0000256" key="3">
    <source>
        <dbReference type="ARBA" id="ARBA00022806"/>
    </source>
</evidence>
<evidence type="ECO:0000313" key="6">
    <source>
        <dbReference type="EMBL" id="CAA0384253.1"/>
    </source>
</evidence>
<protein>
    <submittedName>
        <fullName evidence="6">Uncharacterized protein</fullName>
    </submittedName>
</protein>
<evidence type="ECO:0000256" key="4">
    <source>
        <dbReference type="ARBA" id="ARBA00022840"/>
    </source>
</evidence>
<dbReference type="PANTHER" id="PTHR45821:SF1">
    <property type="entry name" value="ATP-DEPENDENT HELICASE FAMILY PROTEIN-RELATED"/>
    <property type="match status" value="1"/>
</dbReference>
<dbReference type="InterPro" id="IPR027417">
    <property type="entry name" value="P-loop_NTPase"/>
</dbReference>
<keyword evidence="2" id="KW-0547">Nucleotide-binding</keyword>
<dbReference type="GO" id="GO:0004386">
    <property type="term" value="F:helicase activity"/>
    <property type="evidence" value="ECO:0007669"/>
    <property type="project" value="UniProtKB-KW"/>
</dbReference>
<dbReference type="InterPro" id="IPR044567">
    <property type="entry name" value="CLSY/DRD1"/>
</dbReference>
<comment type="subcellular location">
    <subcellularLocation>
        <location evidence="1">Nucleus</location>
    </subcellularLocation>
</comment>
<evidence type="ECO:0000256" key="1">
    <source>
        <dbReference type="ARBA" id="ARBA00004123"/>
    </source>
</evidence>
<sequence>MLDIISNPCMARQAIELAYHPGQQNKVYSYRLVAADTSEEDEDIIAAKKEIISGIWFDGKTYPIDEKFCMPTIDGNYGNDYFLGASYMREDI</sequence>
<dbReference type="AlphaFoldDB" id="A0A5S9XIU1"/>
<evidence type="ECO:0000256" key="5">
    <source>
        <dbReference type="ARBA" id="ARBA00023242"/>
    </source>
</evidence>
<keyword evidence="5" id="KW-0539">Nucleus</keyword>
<reference evidence="6 7" key="1">
    <citation type="submission" date="2019-12" db="EMBL/GenBank/DDBJ databases">
        <authorList>
            <person name="Jiao W.-B."/>
            <person name="Schneeberger K."/>
        </authorList>
    </citation>
    <scope>NUCLEOTIDE SEQUENCE [LARGE SCALE GENOMIC DNA]</scope>
    <source>
        <strain evidence="7">cv. C24</strain>
    </source>
</reference>
<dbReference type="OrthoDB" id="9900844at2759"/>
<evidence type="ECO:0000256" key="2">
    <source>
        <dbReference type="ARBA" id="ARBA00022741"/>
    </source>
</evidence>
<name>A0A5S9XIU1_ARATH</name>
<evidence type="ECO:0000313" key="7">
    <source>
        <dbReference type="Proteomes" id="UP000434276"/>
    </source>
</evidence>